<dbReference type="SUPFAM" id="SSF46626">
    <property type="entry name" value="Cytochrome c"/>
    <property type="match status" value="1"/>
</dbReference>
<dbReference type="GO" id="GO:0020037">
    <property type="term" value="F:heme binding"/>
    <property type="evidence" value="ECO:0007669"/>
    <property type="project" value="InterPro"/>
</dbReference>
<dbReference type="GO" id="GO:0009055">
    <property type="term" value="F:electron transfer activity"/>
    <property type="evidence" value="ECO:0007669"/>
    <property type="project" value="InterPro"/>
</dbReference>
<dbReference type="PROSITE" id="PS51007">
    <property type="entry name" value="CYTC"/>
    <property type="match status" value="1"/>
</dbReference>
<evidence type="ECO:0000256" key="3">
    <source>
        <dbReference type="ARBA" id="ARBA00023004"/>
    </source>
</evidence>
<evidence type="ECO:0000256" key="2">
    <source>
        <dbReference type="ARBA" id="ARBA00022723"/>
    </source>
</evidence>
<evidence type="ECO:0000256" key="1">
    <source>
        <dbReference type="ARBA" id="ARBA00022617"/>
    </source>
</evidence>
<keyword evidence="3" id="KW-0408">Iron</keyword>
<name>A0A0F9TGI1_9ZZZZ</name>
<dbReference type="EMBL" id="LAZR01000333">
    <property type="protein sequence ID" value="KKN74012.1"/>
    <property type="molecule type" value="Genomic_DNA"/>
</dbReference>
<feature type="domain" description="Cytochrome c" evidence="4">
    <location>
        <begin position="29"/>
        <end position="110"/>
    </location>
</feature>
<comment type="caution">
    <text evidence="5">The sequence shown here is derived from an EMBL/GenBank/DDBJ whole genome shotgun (WGS) entry which is preliminary data.</text>
</comment>
<keyword evidence="2" id="KW-0479">Metal-binding</keyword>
<dbReference type="Gene3D" id="1.10.760.10">
    <property type="entry name" value="Cytochrome c-like domain"/>
    <property type="match status" value="1"/>
</dbReference>
<sequence length="111" mass="11683">MRQKSGLAFATAVGVALLAPALAAAQPAEEIAHGLALVEDNCVRCHGIGKADKSSHPDAPEFRTLSKRYPIEALGEAFVEGIVTGHPDMPEFMATPVQTAAIIAYIDSIQE</sequence>
<accession>A0A0F9TGI1</accession>
<keyword evidence="1" id="KW-0349">Heme</keyword>
<dbReference type="InterPro" id="IPR009056">
    <property type="entry name" value="Cyt_c-like_dom"/>
</dbReference>
<protein>
    <recommendedName>
        <fullName evidence="4">Cytochrome c domain-containing protein</fullName>
    </recommendedName>
</protein>
<evidence type="ECO:0000313" key="5">
    <source>
        <dbReference type="EMBL" id="KKN74012.1"/>
    </source>
</evidence>
<dbReference type="AlphaFoldDB" id="A0A0F9TGI1"/>
<proteinExistence type="predicted"/>
<gene>
    <name evidence="5" type="ORF">LCGC14_0394650</name>
</gene>
<dbReference type="GO" id="GO:0046872">
    <property type="term" value="F:metal ion binding"/>
    <property type="evidence" value="ECO:0007669"/>
    <property type="project" value="UniProtKB-KW"/>
</dbReference>
<organism evidence="5">
    <name type="scientific">marine sediment metagenome</name>
    <dbReference type="NCBI Taxonomy" id="412755"/>
    <lineage>
        <taxon>unclassified sequences</taxon>
        <taxon>metagenomes</taxon>
        <taxon>ecological metagenomes</taxon>
    </lineage>
</organism>
<dbReference type="Pfam" id="PF00034">
    <property type="entry name" value="Cytochrom_C"/>
    <property type="match status" value="1"/>
</dbReference>
<evidence type="ECO:0000259" key="4">
    <source>
        <dbReference type="PROSITE" id="PS51007"/>
    </source>
</evidence>
<reference evidence="5" key="1">
    <citation type="journal article" date="2015" name="Nature">
        <title>Complex archaea that bridge the gap between prokaryotes and eukaryotes.</title>
        <authorList>
            <person name="Spang A."/>
            <person name="Saw J.H."/>
            <person name="Jorgensen S.L."/>
            <person name="Zaremba-Niedzwiedzka K."/>
            <person name="Martijn J."/>
            <person name="Lind A.E."/>
            <person name="van Eijk R."/>
            <person name="Schleper C."/>
            <person name="Guy L."/>
            <person name="Ettema T.J."/>
        </authorList>
    </citation>
    <scope>NUCLEOTIDE SEQUENCE</scope>
</reference>
<dbReference type="InterPro" id="IPR036909">
    <property type="entry name" value="Cyt_c-like_dom_sf"/>
</dbReference>